<dbReference type="SUPFAM" id="SSF54637">
    <property type="entry name" value="Thioesterase/thiol ester dehydrase-isomerase"/>
    <property type="match status" value="1"/>
</dbReference>
<dbReference type="Gene3D" id="3.10.129.10">
    <property type="entry name" value="Hotdog Thioesterase"/>
    <property type="match status" value="1"/>
</dbReference>
<dbReference type="EMBL" id="QFPN01000002">
    <property type="protein sequence ID" value="PZQ17836.1"/>
    <property type="molecule type" value="Genomic_DNA"/>
</dbReference>
<dbReference type="GO" id="GO:0061522">
    <property type="term" value="F:1,4-dihydroxy-2-naphthoyl-CoA thioesterase activity"/>
    <property type="evidence" value="ECO:0007669"/>
    <property type="project" value="TreeGrafter"/>
</dbReference>
<dbReference type="GO" id="GO:0005829">
    <property type="term" value="C:cytosol"/>
    <property type="evidence" value="ECO:0007669"/>
    <property type="project" value="TreeGrafter"/>
</dbReference>
<name>A0A2W5KL70_ANCNO</name>
<dbReference type="NCBIfam" id="TIGR00369">
    <property type="entry name" value="unchar_dom_1"/>
    <property type="match status" value="1"/>
</dbReference>
<dbReference type="InterPro" id="IPR003736">
    <property type="entry name" value="PAAI_dom"/>
</dbReference>
<dbReference type="Proteomes" id="UP000249577">
    <property type="component" value="Unassembled WGS sequence"/>
</dbReference>
<evidence type="ECO:0000313" key="3">
    <source>
        <dbReference type="EMBL" id="PZQ17836.1"/>
    </source>
</evidence>
<dbReference type="AlphaFoldDB" id="A0A2W5KL70"/>
<dbReference type="InterPro" id="IPR029069">
    <property type="entry name" value="HotDog_dom_sf"/>
</dbReference>
<reference evidence="3 4" key="1">
    <citation type="submission" date="2017-08" db="EMBL/GenBank/DDBJ databases">
        <title>Infants hospitalized years apart are colonized by the same room-sourced microbial strains.</title>
        <authorList>
            <person name="Brooks B."/>
            <person name="Olm M.R."/>
            <person name="Firek B.A."/>
            <person name="Baker R."/>
            <person name="Thomas B.C."/>
            <person name="Morowitz M.J."/>
            <person name="Banfield J.F."/>
        </authorList>
    </citation>
    <scope>NUCLEOTIDE SEQUENCE [LARGE SCALE GENOMIC DNA]</scope>
    <source>
        <strain evidence="3">S2_005_003_R2_43</strain>
    </source>
</reference>
<organism evidence="3 4">
    <name type="scientific">Ancylobacter novellus</name>
    <name type="common">Thiobacillus novellus</name>
    <dbReference type="NCBI Taxonomy" id="921"/>
    <lineage>
        <taxon>Bacteria</taxon>
        <taxon>Pseudomonadati</taxon>
        <taxon>Pseudomonadota</taxon>
        <taxon>Alphaproteobacteria</taxon>
        <taxon>Hyphomicrobiales</taxon>
        <taxon>Xanthobacteraceae</taxon>
        <taxon>Ancylobacter</taxon>
    </lineage>
</organism>
<feature type="domain" description="Thioesterase" evidence="2">
    <location>
        <begin position="66"/>
        <end position="138"/>
    </location>
</feature>
<dbReference type="PANTHER" id="PTHR43240">
    <property type="entry name" value="1,4-DIHYDROXY-2-NAPHTHOYL-COA THIOESTERASE 1"/>
    <property type="match status" value="1"/>
</dbReference>
<sequence length="156" mass="16781">MDATMTQKPRPVPDRSPRMTLDEIHAFLAAEFPQINQDGPTYVVEDIGYGAARMRLLVNERHLRPGGTVSGPAMMALADVALYVALLGAIGPVKLAVTTNLTINFLRRPALCDVVAECRYLKVGRTLAVGEATLRSDGVEDPIAHVTATYAIPPKG</sequence>
<keyword evidence="1" id="KW-0378">Hydrolase</keyword>
<protein>
    <submittedName>
        <fullName evidence="3">Phenylacetic acid degradation protein</fullName>
    </submittedName>
</protein>
<evidence type="ECO:0000313" key="4">
    <source>
        <dbReference type="Proteomes" id="UP000249577"/>
    </source>
</evidence>
<dbReference type="PANTHER" id="PTHR43240:SF10">
    <property type="entry name" value="BLL4964 PROTEIN"/>
    <property type="match status" value="1"/>
</dbReference>
<gene>
    <name evidence="3" type="ORF">DI565_03630</name>
</gene>
<accession>A0A2W5KL70</accession>
<dbReference type="CDD" id="cd03443">
    <property type="entry name" value="PaaI_thioesterase"/>
    <property type="match status" value="1"/>
</dbReference>
<dbReference type="Pfam" id="PF03061">
    <property type="entry name" value="4HBT"/>
    <property type="match status" value="1"/>
</dbReference>
<evidence type="ECO:0000256" key="1">
    <source>
        <dbReference type="ARBA" id="ARBA00022801"/>
    </source>
</evidence>
<comment type="caution">
    <text evidence="3">The sequence shown here is derived from an EMBL/GenBank/DDBJ whole genome shotgun (WGS) entry which is preliminary data.</text>
</comment>
<dbReference type="InterPro" id="IPR006683">
    <property type="entry name" value="Thioestr_dom"/>
</dbReference>
<evidence type="ECO:0000259" key="2">
    <source>
        <dbReference type="Pfam" id="PF03061"/>
    </source>
</evidence>
<proteinExistence type="predicted"/>